<dbReference type="GO" id="GO:0016757">
    <property type="term" value="F:glycosyltransferase activity"/>
    <property type="evidence" value="ECO:0007669"/>
    <property type="project" value="UniProtKB-KW"/>
</dbReference>
<evidence type="ECO:0000259" key="5">
    <source>
        <dbReference type="Pfam" id="PF13439"/>
    </source>
</evidence>
<feature type="domain" description="Glycosyltransferase subfamily 4-like N-terminal" evidence="5">
    <location>
        <begin position="87"/>
        <end position="212"/>
    </location>
</feature>
<dbReference type="CAZy" id="GT4">
    <property type="family name" value="Glycosyltransferase Family 4"/>
</dbReference>
<dbReference type="eggNOG" id="COG0438">
    <property type="taxonomic scope" value="Bacteria"/>
</dbReference>
<organism evidence="6 7">
    <name type="scientific">Acaryochloris marina (strain MBIC 11017)</name>
    <dbReference type="NCBI Taxonomy" id="329726"/>
    <lineage>
        <taxon>Bacteria</taxon>
        <taxon>Bacillati</taxon>
        <taxon>Cyanobacteriota</taxon>
        <taxon>Cyanophyceae</taxon>
        <taxon>Acaryochloridales</taxon>
        <taxon>Acaryochloridaceae</taxon>
        <taxon>Acaryochloris</taxon>
    </lineage>
</organism>
<dbReference type="HOGENOM" id="CLU_009583_14_3_3"/>
<dbReference type="PANTHER" id="PTHR12526">
    <property type="entry name" value="GLYCOSYLTRANSFERASE"/>
    <property type="match status" value="1"/>
</dbReference>
<keyword evidence="2" id="KW-0328">Glycosyltransferase</keyword>
<accession>B0CEF8</accession>
<feature type="domain" description="Glycosyl transferase family 1" evidence="4">
    <location>
        <begin position="223"/>
        <end position="385"/>
    </location>
</feature>
<gene>
    <name evidence="6" type="ordered locus">AM1_1906</name>
</gene>
<name>B0CEF8_ACAM1</name>
<dbReference type="InterPro" id="IPR028098">
    <property type="entry name" value="Glyco_trans_4-like_N"/>
</dbReference>
<evidence type="ECO:0000256" key="1">
    <source>
        <dbReference type="ARBA" id="ARBA00009481"/>
    </source>
</evidence>
<dbReference type="Proteomes" id="UP000000268">
    <property type="component" value="Chromosome"/>
</dbReference>
<dbReference type="OrthoDB" id="5416057at2"/>
<evidence type="ECO:0000256" key="2">
    <source>
        <dbReference type="ARBA" id="ARBA00022676"/>
    </source>
</evidence>
<reference evidence="6 7" key="1">
    <citation type="journal article" date="2008" name="Proc. Natl. Acad. Sci. U.S.A.">
        <title>Niche adaptation and genome expansion in the chlorophyll d-producing cyanobacterium Acaryochloris marina.</title>
        <authorList>
            <person name="Swingley W.D."/>
            <person name="Chen M."/>
            <person name="Cheung P.C."/>
            <person name="Conrad A.L."/>
            <person name="Dejesa L.C."/>
            <person name="Hao J."/>
            <person name="Honchak B.M."/>
            <person name="Karbach L.E."/>
            <person name="Kurdoglu A."/>
            <person name="Lahiri S."/>
            <person name="Mastrian S.D."/>
            <person name="Miyashita H."/>
            <person name="Page L."/>
            <person name="Ramakrishna P."/>
            <person name="Satoh S."/>
            <person name="Sattley W.M."/>
            <person name="Shimada Y."/>
            <person name="Taylor H.L."/>
            <person name="Tomo T."/>
            <person name="Tsuchiya T."/>
            <person name="Wang Z.T."/>
            <person name="Raymond J."/>
            <person name="Mimuro M."/>
            <person name="Blankenship R.E."/>
            <person name="Touchman J.W."/>
        </authorList>
    </citation>
    <scope>NUCLEOTIDE SEQUENCE [LARGE SCALE GENOMIC DNA]</scope>
    <source>
        <strain evidence="7">MBIC 11017</strain>
    </source>
</reference>
<dbReference type="Pfam" id="PF00534">
    <property type="entry name" value="Glycos_transf_1"/>
    <property type="match status" value="1"/>
</dbReference>
<dbReference type="EMBL" id="CP000828">
    <property type="protein sequence ID" value="ABW26924.1"/>
    <property type="molecule type" value="Genomic_DNA"/>
</dbReference>
<keyword evidence="7" id="KW-1185">Reference proteome</keyword>
<dbReference type="InterPro" id="IPR001296">
    <property type="entry name" value="Glyco_trans_1"/>
</dbReference>
<dbReference type="AlphaFoldDB" id="B0CEF8"/>
<keyword evidence="3 6" id="KW-0808">Transferase</keyword>
<evidence type="ECO:0000259" key="4">
    <source>
        <dbReference type="Pfam" id="PF00534"/>
    </source>
</evidence>
<sequence>MKIAFLVGAFPSISETFILNQITHIIDEQHTIDIYASRPQNLTTVHPDVETYQLLDCTQYYPPMPTNYLLRSLKALLLVLKGCLTDPVLIFRSLNVWRYGKQALSFRLLYAVIPFLKQRPTYDVVHCHFGHLGILGSQLRDIGAVQGKLCTTFHAWDITEYLTEAGVDAYRQLFSKGERFLPISHYWQNRLIELGCPAHKITVHHMGIDCDQFLWIARQIQGDEPVQITTVARLVEKKGVEYGIRAIAQLKNCASPVKYSIVGDGPLRDSIEQLITELDVGSMVELVGWKSQDEVIEILNQTHLLLAPSVTGQKGDQEGIPVALMEAMAMGLPVVSTHYSGIPELVEHDVSGFLLPERDPDAIAEKLIYLIEHSERWVKMGQSGRAYVQSHFNINQLTQQLIRIYN</sequence>
<protein>
    <submittedName>
        <fullName evidence="6">Group 1 glycosyltransferase, putative</fullName>
    </submittedName>
</protein>
<evidence type="ECO:0000313" key="6">
    <source>
        <dbReference type="EMBL" id="ABW26924.1"/>
    </source>
</evidence>
<dbReference type="Pfam" id="PF13439">
    <property type="entry name" value="Glyco_transf_4"/>
    <property type="match status" value="1"/>
</dbReference>
<dbReference type="Gene3D" id="3.40.50.2000">
    <property type="entry name" value="Glycogen Phosphorylase B"/>
    <property type="match status" value="2"/>
</dbReference>
<dbReference type="SUPFAM" id="SSF53756">
    <property type="entry name" value="UDP-Glycosyltransferase/glycogen phosphorylase"/>
    <property type="match status" value="1"/>
</dbReference>
<dbReference type="PANTHER" id="PTHR12526:SF640">
    <property type="entry name" value="COLANIC ACID BIOSYNTHESIS GLYCOSYLTRANSFERASE WCAL-RELATED"/>
    <property type="match status" value="1"/>
</dbReference>
<dbReference type="STRING" id="329726.AM1_1906"/>
<evidence type="ECO:0000256" key="3">
    <source>
        <dbReference type="ARBA" id="ARBA00022679"/>
    </source>
</evidence>
<proteinExistence type="inferred from homology"/>
<comment type="similarity">
    <text evidence="1">Belongs to the glycosyltransferase group 1 family. Glycosyltransferase 4 subfamily.</text>
</comment>
<dbReference type="RefSeq" id="WP_012162426.1">
    <property type="nucleotide sequence ID" value="NC_009925.1"/>
</dbReference>
<dbReference type="KEGG" id="amr:AM1_1906"/>
<evidence type="ECO:0000313" key="7">
    <source>
        <dbReference type="Proteomes" id="UP000000268"/>
    </source>
</evidence>